<dbReference type="RefSeq" id="WP_147014263.1">
    <property type="nucleotide sequence ID" value="NZ_VORB01000004.1"/>
</dbReference>
<dbReference type="PANTHER" id="PTHR43591">
    <property type="entry name" value="METHYLTRANSFERASE"/>
    <property type="match status" value="1"/>
</dbReference>
<dbReference type="Gene3D" id="3.40.50.150">
    <property type="entry name" value="Vaccinia Virus protein VP39"/>
    <property type="match status" value="1"/>
</dbReference>
<dbReference type="SUPFAM" id="SSF53335">
    <property type="entry name" value="S-adenosyl-L-methionine-dependent methyltransferases"/>
    <property type="match status" value="1"/>
</dbReference>
<keyword evidence="2" id="KW-0489">Methyltransferase</keyword>
<protein>
    <submittedName>
        <fullName evidence="2">Class I SAM-dependent methyltransferase</fullName>
    </submittedName>
</protein>
<dbReference type="InterPro" id="IPR029063">
    <property type="entry name" value="SAM-dependent_MTases_sf"/>
</dbReference>
<reference evidence="2 3" key="1">
    <citation type="submission" date="2019-08" db="EMBL/GenBank/DDBJ databases">
        <title>Genome of Luteibaculum oceani JCM 18817.</title>
        <authorList>
            <person name="Bowman J.P."/>
        </authorList>
    </citation>
    <scope>NUCLEOTIDE SEQUENCE [LARGE SCALE GENOMIC DNA]</scope>
    <source>
        <strain evidence="2 3">JCM 18817</strain>
    </source>
</reference>
<gene>
    <name evidence="2" type="ORF">FRX97_05870</name>
</gene>
<dbReference type="EMBL" id="VORB01000004">
    <property type="protein sequence ID" value="TXC81534.1"/>
    <property type="molecule type" value="Genomic_DNA"/>
</dbReference>
<keyword evidence="2" id="KW-0808">Transferase</keyword>
<dbReference type="AlphaFoldDB" id="A0A5C6V9X6"/>
<evidence type="ECO:0000259" key="1">
    <source>
        <dbReference type="Pfam" id="PF13649"/>
    </source>
</evidence>
<dbReference type="OrthoDB" id="1493020at2"/>
<sequence length="277" mass="31915">MSKTIDDVKSFWENNPLFTGESQFEPGSKAFFEHHKEVYYDDVFAGNFEDELYIPKDLENKRVLDLGCGVGFWTIEIAQKRKVGEMHSADLTQNALDVTRKRLDTYEVDSILAQQNAEAMTYESNFFDHINCQGVIHHTPNTEKTVEEIARVLKPGATASISVYYKNFFVRNWSSISWIGKLLHKLGAGLKGRGRESIFNEGNTDEITRLYDGADNPIGKSYSKQEFIDMVAPYFEVEKLHLFFFPARALPIPLPRFLHRLLHRKLGFMIHLSLKKK</sequence>
<accession>A0A5C6V9X6</accession>
<comment type="caution">
    <text evidence="2">The sequence shown here is derived from an EMBL/GenBank/DDBJ whole genome shotgun (WGS) entry which is preliminary data.</text>
</comment>
<keyword evidence="3" id="KW-1185">Reference proteome</keyword>
<evidence type="ECO:0000313" key="2">
    <source>
        <dbReference type="EMBL" id="TXC81534.1"/>
    </source>
</evidence>
<organism evidence="2 3">
    <name type="scientific">Luteibaculum oceani</name>
    <dbReference type="NCBI Taxonomy" id="1294296"/>
    <lineage>
        <taxon>Bacteria</taxon>
        <taxon>Pseudomonadati</taxon>
        <taxon>Bacteroidota</taxon>
        <taxon>Flavobacteriia</taxon>
        <taxon>Flavobacteriales</taxon>
        <taxon>Luteibaculaceae</taxon>
        <taxon>Luteibaculum</taxon>
    </lineage>
</organism>
<evidence type="ECO:0000313" key="3">
    <source>
        <dbReference type="Proteomes" id="UP000321168"/>
    </source>
</evidence>
<dbReference type="GO" id="GO:0032259">
    <property type="term" value="P:methylation"/>
    <property type="evidence" value="ECO:0007669"/>
    <property type="project" value="UniProtKB-KW"/>
</dbReference>
<dbReference type="CDD" id="cd02440">
    <property type="entry name" value="AdoMet_MTases"/>
    <property type="match status" value="1"/>
</dbReference>
<name>A0A5C6V9X6_9FLAO</name>
<dbReference type="Proteomes" id="UP000321168">
    <property type="component" value="Unassembled WGS sequence"/>
</dbReference>
<feature type="domain" description="Methyltransferase" evidence="1">
    <location>
        <begin position="63"/>
        <end position="156"/>
    </location>
</feature>
<dbReference type="GO" id="GO:0008168">
    <property type="term" value="F:methyltransferase activity"/>
    <property type="evidence" value="ECO:0007669"/>
    <property type="project" value="UniProtKB-KW"/>
</dbReference>
<dbReference type="InterPro" id="IPR041698">
    <property type="entry name" value="Methyltransf_25"/>
</dbReference>
<proteinExistence type="predicted"/>
<dbReference type="Pfam" id="PF13649">
    <property type="entry name" value="Methyltransf_25"/>
    <property type="match status" value="1"/>
</dbReference>